<comment type="caution">
    <text evidence="11">The sequence shown here is derived from an EMBL/GenBank/DDBJ whole genome shotgun (WGS) entry which is preliminary data.</text>
</comment>
<dbReference type="PANTHER" id="PTHR24186:SF46">
    <property type="entry name" value="PROTEIN ACCELERATED CELL DEATH 6-LIKE"/>
    <property type="match status" value="1"/>
</dbReference>
<dbReference type="Pfam" id="PF00023">
    <property type="entry name" value="Ank"/>
    <property type="match status" value="1"/>
</dbReference>
<feature type="repeat" description="ANK" evidence="7">
    <location>
        <begin position="115"/>
        <end position="147"/>
    </location>
</feature>
<feature type="transmembrane region" description="Helical" evidence="9">
    <location>
        <begin position="603"/>
        <end position="625"/>
    </location>
</feature>
<dbReference type="SMR" id="A0A6A6K332"/>
<feature type="transmembrane region" description="Helical" evidence="9">
    <location>
        <begin position="532"/>
        <end position="556"/>
    </location>
</feature>
<feature type="compositionally biased region" description="Basic and acidic residues" evidence="8">
    <location>
        <begin position="672"/>
        <end position="685"/>
    </location>
</feature>
<dbReference type="Pfam" id="PF12796">
    <property type="entry name" value="Ank_2"/>
    <property type="match status" value="3"/>
</dbReference>
<sequence length="692" mass="76945">MALSIHVDEEGSLERRSKQLQELMIAVEGKPELEQSVQPGFIDQDLCKVVKEGNVDNFLEALATVSKNLSLRSIFDQAGPSQNSLLHLAVNFNKKDIAELIACHFPELISKRDVKGNTALHFAARMGILKTVEILVRHANELSTADVSSSSSSTPKNDPNKNLETSSSKNRLAMMKNKLGNTALHEAVMNDHSEVARFLVLEDREVWYFENEQGWSPMCLAIINGNQEILRLLLELQPPATRYGDVLSRLQGNSPAHVAIYRRCSGMLEEMANAIPELILFKDAYGRTPLHCAAQIGELDAVDILVRISRSIIFEKDNDGYFPIHIASKCGHIKVIKKLVKCWPNPEELLTEEGRNILHIAAMNGKDNVVRYILATPELRKILNEKDNNGDTPLHLAAGYCHPGVVLSLTRHKEINLHVRNNEMLSPFGVFAMYKIFSSSEEIKMQYSITGAALSSAGCKMSHLLGIHKEKRIPRMHPELSKNEWMKEQVAGMLTAGTLVATGTFAAGFALPGGYNPDKGTATLINNHMFQLFMICNTASFYCSIICLLCCAYSMLADVHLAANAFDNAKITFGVALLMMSLAFMAALHAVAGNLSWLASLTLIMGTIALLTIVLVVLFFLSTVIIFPSDWILPLMRFVSYYIHRLMVFVLMKHYHSEPPAYLSKQSSSENMNEKSNDMDKKEAIKQVGIEE</sequence>
<organism evidence="11 12">
    <name type="scientific">Hevea brasiliensis</name>
    <name type="common">Para rubber tree</name>
    <name type="synonym">Siphonia brasiliensis</name>
    <dbReference type="NCBI Taxonomy" id="3981"/>
    <lineage>
        <taxon>Eukaryota</taxon>
        <taxon>Viridiplantae</taxon>
        <taxon>Streptophyta</taxon>
        <taxon>Embryophyta</taxon>
        <taxon>Tracheophyta</taxon>
        <taxon>Spermatophyta</taxon>
        <taxon>Magnoliopsida</taxon>
        <taxon>eudicotyledons</taxon>
        <taxon>Gunneridae</taxon>
        <taxon>Pentapetalae</taxon>
        <taxon>rosids</taxon>
        <taxon>fabids</taxon>
        <taxon>Malpighiales</taxon>
        <taxon>Euphorbiaceae</taxon>
        <taxon>Crotonoideae</taxon>
        <taxon>Micrandreae</taxon>
        <taxon>Hevea</taxon>
    </lineage>
</organism>
<reference evidence="11 12" key="1">
    <citation type="journal article" date="2020" name="Mol. Plant">
        <title>The Chromosome-Based Rubber Tree Genome Provides New Insights into Spurge Genome Evolution and Rubber Biosynthesis.</title>
        <authorList>
            <person name="Liu J."/>
            <person name="Shi C."/>
            <person name="Shi C.C."/>
            <person name="Li W."/>
            <person name="Zhang Q.J."/>
            <person name="Zhang Y."/>
            <person name="Li K."/>
            <person name="Lu H.F."/>
            <person name="Shi C."/>
            <person name="Zhu S.T."/>
            <person name="Xiao Z.Y."/>
            <person name="Nan H."/>
            <person name="Yue Y."/>
            <person name="Zhu X.G."/>
            <person name="Wu Y."/>
            <person name="Hong X.N."/>
            <person name="Fan G.Y."/>
            <person name="Tong Y."/>
            <person name="Zhang D."/>
            <person name="Mao C.L."/>
            <person name="Liu Y.L."/>
            <person name="Hao S.J."/>
            <person name="Liu W.Q."/>
            <person name="Lv M.Q."/>
            <person name="Zhang H.B."/>
            <person name="Liu Y."/>
            <person name="Hu-Tang G.R."/>
            <person name="Wang J.P."/>
            <person name="Wang J.H."/>
            <person name="Sun Y.H."/>
            <person name="Ni S.B."/>
            <person name="Chen W.B."/>
            <person name="Zhang X.C."/>
            <person name="Jiao Y.N."/>
            <person name="Eichler E.E."/>
            <person name="Li G.H."/>
            <person name="Liu X."/>
            <person name="Gao L.Z."/>
        </authorList>
    </citation>
    <scope>NUCLEOTIDE SEQUENCE [LARGE SCALE GENOMIC DNA]</scope>
    <source>
        <strain evidence="12">cv. GT1</strain>
        <tissue evidence="11">Leaf</tissue>
    </source>
</reference>
<dbReference type="InterPro" id="IPR002110">
    <property type="entry name" value="Ankyrin_rpt"/>
</dbReference>
<evidence type="ECO:0000256" key="5">
    <source>
        <dbReference type="ARBA" id="ARBA00023043"/>
    </source>
</evidence>
<feature type="transmembrane region" description="Helical" evidence="9">
    <location>
        <begin position="571"/>
        <end position="591"/>
    </location>
</feature>
<dbReference type="GO" id="GO:0005886">
    <property type="term" value="C:plasma membrane"/>
    <property type="evidence" value="ECO:0007669"/>
    <property type="project" value="TreeGrafter"/>
</dbReference>
<evidence type="ECO:0000313" key="11">
    <source>
        <dbReference type="EMBL" id="KAF2283221.1"/>
    </source>
</evidence>
<dbReference type="InterPro" id="IPR026961">
    <property type="entry name" value="PGG_dom"/>
</dbReference>
<keyword evidence="2 9" id="KW-0812">Transmembrane</keyword>
<dbReference type="SUPFAM" id="SSF48403">
    <property type="entry name" value="Ankyrin repeat"/>
    <property type="match status" value="1"/>
</dbReference>
<keyword evidence="3" id="KW-0677">Repeat</keyword>
<feature type="transmembrane region" description="Helical" evidence="9">
    <location>
        <begin position="490"/>
        <end position="511"/>
    </location>
</feature>
<feature type="region of interest" description="Disordered" evidence="8">
    <location>
        <begin position="661"/>
        <end position="692"/>
    </location>
</feature>
<comment type="subcellular location">
    <subcellularLocation>
        <location evidence="1">Membrane</location>
        <topology evidence="1">Multi-pass membrane protein</topology>
    </subcellularLocation>
</comment>
<feature type="region of interest" description="Disordered" evidence="8">
    <location>
        <begin position="145"/>
        <end position="170"/>
    </location>
</feature>
<dbReference type="SMART" id="SM00248">
    <property type="entry name" value="ANK"/>
    <property type="match status" value="9"/>
</dbReference>
<dbReference type="EMBL" id="JAAGAX010000020">
    <property type="protein sequence ID" value="KAF2283221.1"/>
    <property type="molecule type" value="Genomic_DNA"/>
</dbReference>
<feature type="compositionally biased region" description="Polar residues" evidence="8">
    <location>
        <begin position="154"/>
        <end position="170"/>
    </location>
</feature>
<dbReference type="PROSITE" id="PS50088">
    <property type="entry name" value="ANK_REPEAT"/>
    <property type="match status" value="4"/>
</dbReference>
<keyword evidence="4 9" id="KW-1133">Transmembrane helix</keyword>
<dbReference type="Proteomes" id="UP000467840">
    <property type="component" value="Unassembled WGS sequence"/>
</dbReference>
<evidence type="ECO:0000256" key="3">
    <source>
        <dbReference type="ARBA" id="ARBA00022737"/>
    </source>
</evidence>
<dbReference type="Gene3D" id="1.25.40.20">
    <property type="entry name" value="Ankyrin repeat-containing domain"/>
    <property type="match status" value="3"/>
</dbReference>
<evidence type="ECO:0000259" key="10">
    <source>
        <dbReference type="Pfam" id="PF13962"/>
    </source>
</evidence>
<proteinExistence type="predicted"/>
<dbReference type="InterPro" id="IPR036770">
    <property type="entry name" value="Ankyrin_rpt-contain_sf"/>
</dbReference>
<evidence type="ECO:0000256" key="6">
    <source>
        <dbReference type="ARBA" id="ARBA00023136"/>
    </source>
</evidence>
<dbReference type="PROSITE" id="PS50297">
    <property type="entry name" value="ANK_REP_REGION"/>
    <property type="match status" value="4"/>
</dbReference>
<evidence type="ECO:0000256" key="7">
    <source>
        <dbReference type="PROSITE-ProRule" id="PRU00023"/>
    </source>
</evidence>
<dbReference type="PANTHER" id="PTHR24186">
    <property type="entry name" value="PROTEIN PHOSPHATASE 1 REGULATORY SUBUNIT"/>
    <property type="match status" value="1"/>
</dbReference>
<evidence type="ECO:0000313" key="12">
    <source>
        <dbReference type="Proteomes" id="UP000467840"/>
    </source>
</evidence>
<evidence type="ECO:0000256" key="1">
    <source>
        <dbReference type="ARBA" id="ARBA00004141"/>
    </source>
</evidence>
<dbReference type="Pfam" id="PF13962">
    <property type="entry name" value="PGG"/>
    <property type="match status" value="1"/>
</dbReference>
<evidence type="ECO:0000256" key="4">
    <source>
        <dbReference type="ARBA" id="ARBA00022989"/>
    </source>
</evidence>
<feature type="domain" description="PGG" evidence="10">
    <location>
        <begin position="484"/>
        <end position="590"/>
    </location>
</feature>
<evidence type="ECO:0000256" key="9">
    <source>
        <dbReference type="SAM" id="Phobius"/>
    </source>
</evidence>
<accession>A0A6A6K332</accession>
<keyword evidence="5 7" id="KW-0040">ANK repeat</keyword>
<feature type="repeat" description="ANK" evidence="7">
    <location>
        <begin position="319"/>
        <end position="341"/>
    </location>
</feature>
<gene>
    <name evidence="11" type="ORF">GH714_043562</name>
</gene>
<protein>
    <recommendedName>
        <fullName evidence="10">PGG domain-containing protein</fullName>
    </recommendedName>
</protein>
<keyword evidence="6 9" id="KW-0472">Membrane</keyword>
<evidence type="ECO:0000256" key="8">
    <source>
        <dbReference type="SAM" id="MobiDB-lite"/>
    </source>
</evidence>
<name>A0A6A6K332_HEVBR</name>
<evidence type="ECO:0000256" key="2">
    <source>
        <dbReference type="ARBA" id="ARBA00022692"/>
    </source>
</evidence>
<dbReference type="AlphaFoldDB" id="A0A6A6K332"/>
<feature type="repeat" description="ANK" evidence="7">
    <location>
        <begin position="285"/>
        <end position="317"/>
    </location>
</feature>
<keyword evidence="12" id="KW-1185">Reference proteome</keyword>
<feature type="repeat" description="ANK" evidence="7">
    <location>
        <begin position="353"/>
        <end position="374"/>
    </location>
</feature>